<organism evidence="2 3">
    <name type="scientific">Citricoccus nitrophenolicus</name>
    <dbReference type="NCBI Taxonomy" id="863575"/>
    <lineage>
        <taxon>Bacteria</taxon>
        <taxon>Bacillati</taxon>
        <taxon>Actinomycetota</taxon>
        <taxon>Actinomycetes</taxon>
        <taxon>Micrococcales</taxon>
        <taxon>Micrococcaceae</taxon>
        <taxon>Citricoccus</taxon>
    </lineage>
</organism>
<evidence type="ECO:0000256" key="1">
    <source>
        <dbReference type="SAM" id="Phobius"/>
    </source>
</evidence>
<evidence type="ECO:0000313" key="2">
    <source>
        <dbReference type="EMBL" id="MEO9249159.1"/>
    </source>
</evidence>
<proteinExistence type="predicted"/>
<sequence>MTLGYVVEPPVLTGEGKGAGTTGRVGWDSTGPYVAATLNEWKQWLSEGTIVAGVGCGFITLAFGAAACGVAAGVIGSRINNLDTGTIGNTCFAYRGQYSAFLPYPGAC</sequence>
<keyword evidence="1" id="KW-0812">Transmembrane</keyword>
<keyword evidence="1" id="KW-1133">Transmembrane helix</keyword>
<feature type="transmembrane region" description="Helical" evidence="1">
    <location>
        <begin position="50"/>
        <end position="75"/>
    </location>
</feature>
<keyword evidence="1" id="KW-0472">Membrane</keyword>
<dbReference type="EMBL" id="JBDXMX010000010">
    <property type="protein sequence ID" value="MEO9249159.1"/>
    <property type="molecule type" value="Genomic_DNA"/>
</dbReference>
<reference evidence="2 3" key="1">
    <citation type="submission" date="2024-05" db="EMBL/GenBank/DDBJ databases">
        <authorList>
            <person name="Yi C."/>
        </authorList>
    </citation>
    <scope>NUCLEOTIDE SEQUENCE [LARGE SCALE GENOMIC DNA]</scope>
    <source>
        <strain evidence="2 3">XS13</strain>
    </source>
</reference>
<name>A0ABV0INH4_9MICC</name>
<gene>
    <name evidence="2" type="ORF">ABDK96_15865</name>
</gene>
<accession>A0ABV0INH4</accession>
<evidence type="ECO:0000313" key="3">
    <source>
        <dbReference type="Proteomes" id="UP001484097"/>
    </source>
</evidence>
<keyword evidence="3" id="KW-1185">Reference proteome</keyword>
<dbReference type="Proteomes" id="UP001484097">
    <property type="component" value="Unassembled WGS sequence"/>
</dbReference>
<protein>
    <submittedName>
        <fullName evidence="2">Uncharacterized protein</fullName>
    </submittedName>
</protein>
<comment type="caution">
    <text evidence="2">The sequence shown here is derived from an EMBL/GenBank/DDBJ whole genome shotgun (WGS) entry which is preliminary data.</text>
</comment>